<proteinExistence type="predicted"/>
<evidence type="ECO:0000256" key="3">
    <source>
        <dbReference type="ARBA" id="ARBA00022989"/>
    </source>
</evidence>
<dbReference type="CDD" id="cd17502">
    <property type="entry name" value="MFS_Azr1_MDR_like"/>
    <property type="match status" value="1"/>
</dbReference>
<keyword evidence="8" id="KW-1185">Reference proteome</keyword>
<evidence type="ECO:0000313" key="8">
    <source>
        <dbReference type="Proteomes" id="UP000009172"/>
    </source>
</evidence>
<reference evidence="8" key="1">
    <citation type="journal article" date="2012" name="MBio">
        <title>Comparative genome analysis of Trichophyton rubrum and related dermatophytes reveals candidate genes involved in infection.</title>
        <authorList>
            <person name="Martinez D.A."/>
            <person name="Oliver B.G."/>
            <person name="Graeser Y."/>
            <person name="Goldberg J.M."/>
            <person name="Li W."/>
            <person name="Martinez-Rossi N.M."/>
            <person name="Monod M."/>
            <person name="Shelest E."/>
            <person name="Barton R.C."/>
            <person name="Birch E."/>
            <person name="Brakhage A.A."/>
            <person name="Chen Z."/>
            <person name="Gurr S.J."/>
            <person name="Heiman D."/>
            <person name="Heitman J."/>
            <person name="Kosti I."/>
            <person name="Rossi A."/>
            <person name="Saif S."/>
            <person name="Samalova M."/>
            <person name="Saunders C.W."/>
            <person name="Shea T."/>
            <person name="Summerbell R.C."/>
            <person name="Xu J."/>
            <person name="Young S."/>
            <person name="Zeng Q."/>
            <person name="Birren B.W."/>
            <person name="Cuomo C.A."/>
            <person name="White T.C."/>
        </authorList>
    </citation>
    <scope>NUCLEOTIDE SEQUENCE [LARGE SCALE GENOMIC DNA]</scope>
    <source>
        <strain evidence="8">CBS 112818</strain>
    </source>
</reference>
<feature type="transmembrane region" description="Helical" evidence="5">
    <location>
        <begin position="496"/>
        <end position="518"/>
    </location>
</feature>
<organism evidence="7 8">
    <name type="scientific">Trichophyton tonsurans (strain CBS 112818)</name>
    <name type="common">Scalp ringworm fungus</name>
    <dbReference type="NCBI Taxonomy" id="647933"/>
    <lineage>
        <taxon>Eukaryota</taxon>
        <taxon>Fungi</taxon>
        <taxon>Dikarya</taxon>
        <taxon>Ascomycota</taxon>
        <taxon>Pezizomycotina</taxon>
        <taxon>Eurotiomycetes</taxon>
        <taxon>Eurotiomycetidae</taxon>
        <taxon>Onygenales</taxon>
        <taxon>Arthrodermataceae</taxon>
        <taxon>Trichophyton</taxon>
    </lineage>
</organism>
<dbReference type="SUPFAM" id="SSF103473">
    <property type="entry name" value="MFS general substrate transporter"/>
    <property type="match status" value="1"/>
</dbReference>
<feature type="transmembrane region" description="Helical" evidence="5">
    <location>
        <begin position="361"/>
        <end position="385"/>
    </location>
</feature>
<dbReference type="Proteomes" id="UP000009172">
    <property type="component" value="Unassembled WGS sequence"/>
</dbReference>
<feature type="transmembrane region" description="Helical" evidence="5">
    <location>
        <begin position="178"/>
        <end position="198"/>
    </location>
</feature>
<keyword evidence="4 5" id="KW-0472">Membrane</keyword>
<dbReference type="EMBL" id="GG698496">
    <property type="protein sequence ID" value="EGD96697.1"/>
    <property type="molecule type" value="Genomic_DNA"/>
</dbReference>
<dbReference type="GO" id="GO:0022857">
    <property type="term" value="F:transmembrane transporter activity"/>
    <property type="evidence" value="ECO:0007669"/>
    <property type="project" value="InterPro"/>
</dbReference>
<evidence type="ECO:0000256" key="2">
    <source>
        <dbReference type="ARBA" id="ARBA00022692"/>
    </source>
</evidence>
<dbReference type="Gene3D" id="1.20.1250.20">
    <property type="entry name" value="MFS general substrate transporter like domains"/>
    <property type="match status" value="1"/>
</dbReference>
<protein>
    <recommendedName>
        <fullName evidence="6">Major facilitator superfamily (MFS) profile domain-containing protein</fullName>
    </recommendedName>
</protein>
<feature type="transmembrane region" description="Helical" evidence="5">
    <location>
        <begin position="260"/>
        <end position="280"/>
    </location>
</feature>
<evidence type="ECO:0000256" key="5">
    <source>
        <dbReference type="SAM" id="Phobius"/>
    </source>
</evidence>
<keyword evidence="3 5" id="KW-1133">Transmembrane helix</keyword>
<evidence type="ECO:0000259" key="6">
    <source>
        <dbReference type="PROSITE" id="PS50850"/>
    </source>
</evidence>
<evidence type="ECO:0000256" key="1">
    <source>
        <dbReference type="ARBA" id="ARBA00004141"/>
    </source>
</evidence>
<feature type="transmembrane region" description="Helical" evidence="5">
    <location>
        <begin position="120"/>
        <end position="141"/>
    </location>
</feature>
<dbReference type="HOGENOM" id="CLU_000960_22_1_1"/>
<feature type="transmembrane region" description="Helical" evidence="5">
    <location>
        <begin position="60"/>
        <end position="82"/>
    </location>
</feature>
<dbReference type="InterPro" id="IPR020846">
    <property type="entry name" value="MFS_dom"/>
</dbReference>
<feature type="transmembrane region" description="Helical" evidence="5">
    <location>
        <begin position="147"/>
        <end position="166"/>
    </location>
</feature>
<feature type="transmembrane region" description="Helical" evidence="5">
    <location>
        <begin position="230"/>
        <end position="248"/>
    </location>
</feature>
<feature type="domain" description="Major facilitator superfamily (MFS) profile" evidence="6">
    <location>
        <begin position="25"/>
        <end position="523"/>
    </location>
</feature>
<name>F2RZE8_TRIT1</name>
<sequence length="544" mass="58852">MENEGCEVKHCPKENYPKPAALGAIMLAICSSMFLVSLDRTIIATSIPTITNYFHSFNDIAWYGSAYLLTGCVLQLPLALLYKFFTPKWVFITMLIVFEIGSAVCGGAQNSVSIIVGRAIQGLGGDGIFSGSMVLIVEAVPLAKRPMYMGFGGATFGLSAVLGPLVGGALTSNASWRWCFLINLPIGGMVLLVLLWFFPNTHTMDEQDGSQKEKRVPKSIQEKLLDLDPMGIIFLVPGMVSLMLALQWGGSVYTWSNGRIIALFVVAGILSVSFILNEIYQRERAMLKISVFTQRTVFASFFYSFCVGGSMMTIVYYLPIWFQAIKGASAVKSGEMNIPLLLSLMIGTLLAGMFVTKVVGYAAPFMIAGAMIMTIGAGLFSTFGITTGHAKWIGYQVVYGFGLGLGMQQGAAAIQAVIPKHDTPQAISFLFFGQQLGSAIMLCIGENLPTSSLVRNIRTSLPNIDPGHISNSGATDFCNTISGPDRIKLLQAYNGALRHVFFLAIAVSGLAVAGAFLVEWKNLIEVEKEQNAEKDRLSGVVKEY</sequence>
<gene>
    <name evidence="7" type="ORF">TESG_04129</name>
</gene>
<feature type="transmembrane region" description="Helical" evidence="5">
    <location>
        <begin position="300"/>
        <end position="318"/>
    </location>
</feature>
<feature type="transmembrane region" description="Helical" evidence="5">
    <location>
        <begin position="338"/>
        <end position="355"/>
    </location>
</feature>
<feature type="transmembrane region" description="Helical" evidence="5">
    <location>
        <begin position="88"/>
        <end position="108"/>
    </location>
</feature>
<dbReference type="PRINTS" id="PR01036">
    <property type="entry name" value="TCRTETB"/>
</dbReference>
<dbReference type="PANTHER" id="PTHR23501:SF198">
    <property type="entry name" value="AZOLE RESISTANCE PROTEIN 1-RELATED"/>
    <property type="match status" value="1"/>
</dbReference>
<keyword evidence="2 5" id="KW-0812">Transmembrane</keyword>
<dbReference type="AlphaFoldDB" id="F2RZE8"/>
<dbReference type="PANTHER" id="PTHR23501">
    <property type="entry name" value="MAJOR FACILITATOR SUPERFAMILY"/>
    <property type="match status" value="1"/>
</dbReference>
<dbReference type="Pfam" id="PF07690">
    <property type="entry name" value="MFS_1"/>
    <property type="match status" value="1"/>
</dbReference>
<dbReference type="InterPro" id="IPR011701">
    <property type="entry name" value="MFS"/>
</dbReference>
<accession>F2RZE8</accession>
<dbReference type="PROSITE" id="PS50850">
    <property type="entry name" value="MFS"/>
    <property type="match status" value="1"/>
</dbReference>
<feature type="transmembrane region" description="Helical" evidence="5">
    <location>
        <begin position="20"/>
        <end position="39"/>
    </location>
</feature>
<dbReference type="FunFam" id="1.20.1250.20:FF:000196">
    <property type="entry name" value="MFS toxin efflux pump (AflT)"/>
    <property type="match status" value="1"/>
</dbReference>
<dbReference type="GO" id="GO:0005886">
    <property type="term" value="C:plasma membrane"/>
    <property type="evidence" value="ECO:0007669"/>
    <property type="project" value="TreeGrafter"/>
</dbReference>
<feature type="transmembrane region" description="Helical" evidence="5">
    <location>
        <begin position="397"/>
        <end position="418"/>
    </location>
</feature>
<evidence type="ECO:0000313" key="7">
    <source>
        <dbReference type="EMBL" id="EGD96697.1"/>
    </source>
</evidence>
<evidence type="ECO:0000256" key="4">
    <source>
        <dbReference type="ARBA" id="ARBA00023136"/>
    </source>
</evidence>
<comment type="subcellular location">
    <subcellularLocation>
        <location evidence="1">Membrane</location>
        <topology evidence="1">Multi-pass membrane protein</topology>
    </subcellularLocation>
</comment>
<dbReference type="InterPro" id="IPR036259">
    <property type="entry name" value="MFS_trans_sf"/>
</dbReference>